<dbReference type="NCBIfam" id="TIGR02734">
    <property type="entry name" value="crtI_fam"/>
    <property type="match status" value="1"/>
</dbReference>
<keyword evidence="3 5" id="KW-0560">Oxidoreductase</keyword>
<dbReference type="InterPro" id="IPR036188">
    <property type="entry name" value="FAD/NAD-bd_sf"/>
</dbReference>
<evidence type="ECO:0000256" key="3">
    <source>
        <dbReference type="ARBA" id="ARBA00023002"/>
    </source>
</evidence>
<sequence>MKTVIVGGGIGGLLSALLLHQNGIDVMIVEKRDRLGGRLAFIEQDDYKIDEGPTIVLLPEMITELLNEAGITRGDYELVRIDPLYKIHFHDGATYEKYSDQTKQLNELRRLYPEEQAGYLNFMKDMDVHFKLGMDRFIKRSFVQKKDFWSKQNIKTLLKLKAYRSVYQSLKTYFKEENLRLAYSLQSLYIGGNPYESPALYSLISYSEHKHGIYYLKGGYASLVDVLNREIEKRGIEVFLNSEVASLTLTRNRATGVNVNGQWIKADSVILNGDYPVISTLLDPSKSTQRSYTPSSSCLLLYFGLDKIYENTPVHQFFMGKDFSSHMSEVFEEKVVPNDPAFYTFHPSVIDSTLAPEGKGVLYVLVPVPAGSHIEWSSEQSFVERIIDSLEKRGYPDLRQHIVWQKVRTPNDAESEGIFQGGSFGIAPILFQSGVFRPQAKPSRYENVYAVGASVHPGGGIPIVMQGAKLMVEQLLQDAERRKKEWSM</sequence>
<evidence type="ECO:0000256" key="4">
    <source>
        <dbReference type="ARBA" id="ARBA00038322"/>
    </source>
</evidence>
<dbReference type="Proteomes" id="UP001597318">
    <property type="component" value="Unassembled WGS sequence"/>
</dbReference>
<organism evidence="7 8">
    <name type="scientific">Metabacillus endolithicus</name>
    <dbReference type="NCBI Taxonomy" id="1535204"/>
    <lineage>
        <taxon>Bacteria</taxon>
        <taxon>Bacillati</taxon>
        <taxon>Bacillota</taxon>
        <taxon>Bacilli</taxon>
        <taxon>Bacillales</taxon>
        <taxon>Bacillaceae</taxon>
        <taxon>Metabacillus</taxon>
    </lineage>
</organism>
<keyword evidence="2 5" id="KW-0125">Carotenoid biosynthesis</keyword>
<evidence type="ECO:0000313" key="7">
    <source>
        <dbReference type="EMBL" id="MFD2216312.1"/>
    </source>
</evidence>
<evidence type="ECO:0000256" key="5">
    <source>
        <dbReference type="RuleBase" id="RU362075"/>
    </source>
</evidence>
<evidence type="ECO:0000313" key="8">
    <source>
        <dbReference type="Proteomes" id="UP001597318"/>
    </source>
</evidence>
<dbReference type="SUPFAM" id="SSF51905">
    <property type="entry name" value="FAD/NAD(P)-binding domain"/>
    <property type="match status" value="1"/>
</dbReference>
<dbReference type="EMBL" id="JBHUIK010000006">
    <property type="protein sequence ID" value="MFD2216312.1"/>
    <property type="molecule type" value="Genomic_DNA"/>
</dbReference>
<dbReference type="RefSeq" id="WP_379053185.1">
    <property type="nucleotide sequence ID" value="NZ_JBHUIK010000006.1"/>
</dbReference>
<comment type="caution">
    <text evidence="7">The sequence shown here is derived from an EMBL/GenBank/DDBJ whole genome shotgun (WGS) entry which is preliminary data.</text>
</comment>
<comment type="similarity">
    <text evidence="4">Belongs to the carotenoid/retinoid oxidoreductase family. CrtN subfamily.</text>
</comment>
<evidence type="ECO:0000259" key="6">
    <source>
        <dbReference type="Pfam" id="PF01593"/>
    </source>
</evidence>
<evidence type="ECO:0000256" key="2">
    <source>
        <dbReference type="ARBA" id="ARBA00022746"/>
    </source>
</evidence>
<feature type="domain" description="Amine oxidase" evidence="6">
    <location>
        <begin position="10"/>
        <end position="463"/>
    </location>
</feature>
<dbReference type="Gene3D" id="3.50.50.60">
    <property type="entry name" value="FAD/NAD(P)-binding domain"/>
    <property type="match status" value="2"/>
</dbReference>
<comment type="pathway">
    <text evidence="1 5">Carotenoid biosynthesis.</text>
</comment>
<proteinExistence type="inferred from homology"/>
<dbReference type="PANTHER" id="PTHR43734:SF1">
    <property type="entry name" value="PHYTOENE DESATURASE"/>
    <property type="match status" value="1"/>
</dbReference>
<gene>
    <name evidence="7" type="ORF">ACFSKK_21790</name>
</gene>
<dbReference type="PANTHER" id="PTHR43734">
    <property type="entry name" value="PHYTOENE DESATURASE"/>
    <property type="match status" value="1"/>
</dbReference>
<evidence type="ECO:0000256" key="1">
    <source>
        <dbReference type="ARBA" id="ARBA00004829"/>
    </source>
</evidence>
<name>A0ABW5C2C2_9BACI</name>
<dbReference type="InterPro" id="IPR002937">
    <property type="entry name" value="Amino_oxidase"/>
</dbReference>
<accession>A0ABW5C2C2</accession>
<dbReference type="Pfam" id="PF01593">
    <property type="entry name" value="Amino_oxidase"/>
    <property type="match status" value="1"/>
</dbReference>
<reference evidence="8" key="1">
    <citation type="journal article" date="2019" name="Int. J. Syst. Evol. Microbiol.">
        <title>The Global Catalogue of Microorganisms (GCM) 10K type strain sequencing project: providing services to taxonomists for standard genome sequencing and annotation.</title>
        <authorList>
            <consortium name="The Broad Institute Genomics Platform"/>
            <consortium name="The Broad Institute Genome Sequencing Center for Infectious Disease"/>
            <person name="Wu L."/>
            <person name="Ma J."/>
        </authorList>
    </citation>
    <scope>NUCLEOTIDE SEQUENCE [LARGE SCALE GENOMIC DNA]</scope>
    <source>
        <strain evidence="8">CGMCC 1.15474</strain>
    </source>
</reference>
<dbReference type="InterPro" id="IPR014105">
    <property type="entry name" value="Carotenoid/retinoid_OxRdtase"/>
</dbReference>
<protein>
    <submittedName>
        <fullName evidence="7">Phytoene desaturase family protein</fullName>
    </submittedName>
</protein>
<keyword evidence="8" id="KW-1185">Reference proteome</keyword>